<evidence type="ECO:0000313" key="9">
    <source>
        <dbReference type="EMBL" id="GER92090.1"/>
    </source>
</evidence>
<feature type="transmembrane region" description="Helical" evidence="8">
    <location>
        <begin position="26"/>
        <end position="44"/>
    </location>
</feature>
<evidence type="ECO:0000256" key="2">
    <source>
        <dbReference type="ARBA" id="ARBA00009773"/>
    </source>
</evidence>
<comment type="similarity">
    <text evidence="2">Belongs to the autoinducer-2 exporter (AI-2E) (TC 2.A.86) family.</text>
</comment>
<keyword evidence="5 8" id="KW-0812">Transmembrane</keyword>
<feature type="transmembrane region" description="Helical" evidence="8">
    <location>
        <begin position="224"/>
        <end position="247"/>
    </location>
</feature>
<feature type="transmembrane region" description="Helical" evidence="8">
    <location>
        <begin position="80"/>
        <end position="104"/>
    </location>
</feature>
<dbReference type="InterPro" id="IPR002549">
    <property type="entry name" value="AI-2E-like"/>
</dbReference>
<keyword evidence="7 8" id="KW-0472">Membrane</keyword>
<keyword evidence="6 8" id="KW-1133">Transmembrane helix</keyword>
<evidence type="ECO:0000256" key="1">
    <source>
        <dbReference type="ARBA" id="ARBA00004651"/>
    </source>
</evidence>
<dbReference type="Proteomes" id="UP000326912">
    <property type="component" value="Unassembled WGS sequence"/>
</dbReference>
<evidence type="ECO:0000256" key="7">
    <source>
        <dbReference type="ARBA" id="ARBA00023136"/>
    </source>
</evidence>
<accession>A0A5J4KZW2</accession>
<evidence type="ECO:0000313" key="10">
    <source>
        <dbReference type="Proteomes" id="UP000326912"/>
    </source>
</evidence>
<evidence type="ECO:0000256" key="6">
    <source>
        <dbReference type="ARBA" id="ARBA00022989"/>
    </source>
</evidence>
<dbReference type="PANTHER" id="PTHR21716:SF53">
    <property type="entry name" value="PERMEASE PERM-RELATED"/>
    <property type="match status" value="1"/>
</dbReference>
<keyword evidence="3" id="KW-0813">Transport</keyword>
<dbReference type="AlphaFoldDB" id="A0A5J4KZW2"/>
<dbReference type="EMBL" id="BKZW01000005">
    <property type="protein sequence ID" value="GER92090.1"/>
    <property type="molecule type" value="Genomic_DNA"/>
</dbReference>
<comment type="subcellular location">
    <subcellularLocation>
        <location evidence="1">Cell membrane</location>
        <topology evidence="1">Multi-pass membrane protein</topology>
    </subcellularLocation>
</comment>
<organism evidence="9 10">
    <name type="scientific">Dictyobacter vulcani</name>
    <dbReference type="NCBI Taxonomy" id="2607529"/>
    <lineage>
        <taxon>Bacteria</taxon>
        <taxon>Bacillati</taxon>
        <taxon>Chloroflexota</taxon>
        <taxon>Ktedonobacteria</taxon>
        <taxon>Ktedonobacterales</taxon>
        <taxon>Dictyobacteraceae</taxon>
        <taxon>Dictyobacter</taxon>
    </lineage>
</organism>
<evidence type="ECO:0000256" key="3">
    <source>
        <dbReference type="ARBA" id="ARBA00022448"/>
    </source>
</evidence>
<keyword evidence="4" id="KW-1003">Cell membrane</keyword>
<evidence type="ECO:0000256" key="5">
    <source>
        <dbReference type="ARBA" id="ARBA00022692"/>
    </source>
</evidence>
<gene>
    <name evidence="9" type="ORF">KDW_62520</name>
</gene>
<dbReference type="PANTHER" id="PTHR21716">
    <property type="entry name" value="TRANSMEMBRANE PROTEIN"/>
    <property type="match status" value="1"/>
</dbReference>
<comment type="caution">
    <text evidence="9">The sequence shown here is derived from an EMBL/GenBank/DDBJ whole genome shotgun (WGS) entry which is preliminary data.</text>
</comment>
<proteinExistence type="inferred from homology"/>
<keyword evidence="10" id="KW-1185">Reference proteome</keyword>
<evidence type="ECO:0000256" key="4">
    <source>
        <dbReference type="ARBA" id="ARBA00022475"/>
    </source>
</evidence>
<feature type="transmembrane region" description="Helical" evidence="8">
    <location>
        <begin position="50"/>
        <end position="68"/>
    </location>
</feature>
<protein>
    <recommendedName>
        <fullName evidence="11">AI-2E family transporter</fullName>
    </recommendedName>
</protein>
<reference evidence="9 10" key="1">
    <citation type="submission" date="2019-10" db="EMBL/GenBank/DDBJ databases">
        <title>Dictyobacter vulcani sp. nov., within the class Ktedonobacteria, isolated from soil of volcanic Mt. Zao.</title>
        <authorList>
            <person name="Zheng Y."/>
            <person name="Wang C.M."/>
            <person name="Sakai Y."/>
            <person name="Abe K."/>
            <person name="Yokota A."/>
            <person name="Yabe S."/>
        </authorList>
    </citation>
    <scope>NUCLEOTIDE SEQUENCE [LARGE SCALE GENOMIC DNA]</scope>
    <source>
        <strain evidence="9 10">W12</strain>
    </source>
</reference>
<evidence type="ECO:0008006" key="11">
    <source>
        <dbReference type="Google" id="ProtNLM"/>
    </source>
</evidence>
<dbReference type="Pfam" id="PF01594">
    <property type="entry name" value="AI-2E_transport"/>
    <property type="match status" value="1"/>
</dbReference>
<feature type="transmembrane region" description="Helical" evidence="8">
    <location>
        <begin position="163"/>
        <end position="186"/>
    </location>
</feature>
<dbReference type="GO" id="GO:0005886">
    <property type="term" value="C:plasma membrane"/>
    <property type="evidence" value="ECO:0007669"/>
    <property type="project" value="UniProtKB-SubCell"/>
</dbReference>
<name>A0A5J4KZW2_9CHLR</name>
<dbReference type="GO" id="GO:0055085">
    <property type="term" value="P:transmembrane transport"/>
    <property type="evidence" value="ECO:0007669"/>
    <property type="project" value="TreeGrafter"/>
</dbReference>
<evidence type="ECO:0000256" key="8">
    <source>
        <dbReference type="SAM" id="Phobius"/>
    </source>
</evidence>
<sequence>MASIGRIPRLARDEAFDVRWKRRRDVALAILAWVGVIAVVFWGASHIARALLLIVIASLLAYALAPGVQRLEKYIPRPFAIVVMCLLSLTILGGIFYFVTITALHQFSALSRSLDFLLSAKNGHKSPLEQTLISLGITPGQITEVRQQVVTRLEGAAGSALPLITGILDFLLDMVVVAVFTIYFLIDGRRIERWVRENLPENWRANFLVDTLQKIVGGYIRGQLILAVMIGLLVGIGMFLFHVPYALLLGCWPSFWNSSRFWERWSQDSSVP</sequence>